<dbReference type="CDD" id="cd04301">
    <property type="entry name" value="NAT_SF"/>
    <property type="match status" value="1"/>
</dbReference>
<dbReference type="SUPFAM" id="SSF55729">
    <property type="entry name" value="Acyl-CoA N-acyltransferases (Nat)"/>
    <property type="match status" value="2"/>
</dbReference>
<reference evidence="3" key="1">
    <citation type="submission" date="2017-05" db="EMBL/GenBank/DDBJ databases">
        <authorList>
            <person name="Sung H."/>
        </authorList>
    </citation>
    <scope>NUCLEOTIDE SEQUENCE [LARGE SCALE GENOMIC DNA]</scope>
    <source>
        <strain evidence="3">AR23208</strain>
    </source>
</reference>
<dbReference type="RefSeq" id="WP_087456077.1">
    <property type="nucleotide sequence ID" value="NZ_CP021434.1"/>
</dbReference>
<feature type="domain" description="N-acetyltransferase" evidence="1">
    <location>
        <begin position="162"/>
        <end position="292"/>
    </location>
</feature>
<accession>A0A1Y0IJP7</accession>
<protein>
    <recommendedName>
        <fullName evidence="1">N-acetyltransferase domain-containing protein</fullName>
    </recommendedName>
</protein>
<name>A0A1Y0IJP7_9BACL</name>
<evidence type="ECO:0000313" key="3">
    <source>
        <dbReference type="Proteomes" id="UP000195437"/>
    </source>
</evidence>
<organism evidence="2 3">
    <name type="scientific">Tumebacillus avium</name>
    <dbReference type="NCBI Taxonomy" id="1903704"/>
    <lineage>
        <taxon>Bacteria</taxon>
        <taxon>Bacillati</taxon>
        <taxon>Bacillota</taxon>
        <taxon>Bacilli</taxon>
        <taxon>Bacillales</taxon>
        <taxon>Alicyclobacillaceae</taxon>
        <taxon>Tumebacillus</taxon>
    </lineage>
</organism>
<dbReference type="PANTHER" id="PTHR43617">
    <property type="entry name" value="L-AMINO ACID N-ACETYLTRANSFERASE"/>
    <property type="match status" value="1"/>
</dbReference>
<dbReference type="InterPro" id="IPR000182">
    <property type="entry name" value="GNAT_dom"/>
</dbReference>
<evidence type="ECO:0000259" key="1">
    <source>
        <dbReference type="PROSITE" id="PS51186"/>
    </source>
</evidence>
<evidence type="ECO:0000313" key="2">
    <source>
        <dbReference type="EMBL" id="ARU60687.1"/>
    </source>
</evidence>
<keyword evidence="3" id="KW-1185">Reference proteome</keyword>
<dbReference type="PROSITE" id="PS51186">
    <property type="entry name" value="GNAT"/>
    <property type="match status" value="2"/>
</dbReference>
<gene>
    <name evidence="2" type="ORF">CBW65_06005</name>
</gene>
<dbReference type="InterPro" id="IPR050276">
    <property type="entry name" value="MshD_Acetyltransferase"/>
</dbReference>
<dbReference type="Proteomes" id="UP000195437">
    <property type="component" value="Chromosome"/>
</dbReference>
<dbReference type="EMBL" id="CP021434">
    <property type="protein sequence ID" value="ARU60687.1"/>
    <property type="molecule type" value="Genomic_DNA"/>
</dbReference>
<dbReference type="KEGG" id="tum:CBW65_06005"/>
<dbReference type="GO" id="GO:0016747">
    <property type="term" value="F:acyltransferase activity, transferring groups other than amino-acyl groups"/>
    <property type="evidence" value="ECO:0007669"/>
    <property type="project" value="InterPro"/>
</dbReference>
<sequence length="292" mass="33057">MTNLQRVSREQIAEVAAHIAPLNAQREHHVAWLGMSAAQIEKELLELPYIPFEDCFLQAVEDGRVVGVIGYYGFPERGHVRPLGPYITHDDYHRVAQLLWDELLTLVPENVNLARVALDVKNEQGVAFYEAGLGFAEYNAEAMLKMERSDYNPSSRPLPEGIVIEAYRPEHWDDFKALHFGSGYYTAEEIVNLTTKGNPLFILRNGDQFEGYGQVLQLVGSFDIAFLQVRAESRGKGYGSLLIDAMLHWGFAQQQNTRAEISVRLNNEGARKLYERCGFAEELVIRALEKTI</sequence>
<dbReference type="InterPro" id="IPR016181">
    <property type="entry name" value="Acyl_CoA_acyltransferase"/>
</dbReference>
<dbReference type="Pfam" id="PF00583">
    <property type="entry name" value="Acetyltransf_1"/>
    <property type="match status" value="2"/>
</dbReference>
<feature type="domain" description="N-acetyltransferase" evidence="1">
    <location>
        <begin position="10"/>
        <end position="165"/>
    </location>
</feature>
<proteinExistence type="predicted"/>
<dbReference type="Gene3D" id="3.40.630.30">
    <property type="match status" value="2"/>
</dbReference>
<dbReference type="OrthoDB" id="87299at2"/>
<dbReference type="AlphaFoldDB" id="A0A1Y0IJP7"/>